<dbReference type="InterPro" id="IPR032404">
    <property type="entry name" value="CpxA_peri"/>
</dbReference>
<comment type="subcellular location">
    <subcellularLocation>
        <location evidence="2">Cell membrane</location>
        <topology evidence="2">Multi-pass membrane protein</topology>
    </subcellularLocation>
</comment>
<reference evidence="17 18" key="1">
    <citation type="submission" date="2022-01" db="EMBL/GenBank/DDBJ databases">
        <title>Whole genome-based taxonomy of the Shewanellaceae.</title>
        <authorList>
            <person name="Martin-Rodriguez A.J."/>
        </authorList>
    </citation>
    <scope>NUCLEOTIDE SEQUENCE [LARGE SCALE GENOMIC DNA]</scope>
    <source>
        <strain evidence="17 18">JCM 17801</strain>
    </source>
</reference>
<dbReference type="Pfam" id="PF00672">
    <property type="entry name" value="HAMP"/>
    <property type="match status" value="1"/>
</dbReference>
<dbReference type="PROSITE" id="PS50885">
    <property type="entry name" value="HAMP"/>
    <property type="match status" value="1"/>
</dbReference>
<evidence type="ECO:0000313" key="17">
    <source>
        <dbReference type="EMBL" id="MCL1118050.1"/>
    </source>
</evidence>
<proteinExistence type="predicted"/>
<dbReference type="InterPro" id="IPR004358">
    <property type="entry name" value="Sig_transdc_His_kin-like_C"/>
</dbReference>
<evidence type="ECO:0000313" key="18">
    <source>
        <dbReference type="Proteomes" id="UP001203212"/>
    </source>
</evidence>
<dbReference type="SUPFAM" id="SSF55874">
    <property type="entry name" value="ATPase domain of HSP90 chaperone/DNA topoisomerase II/histidine kinase"/>
    <property type="match status" value="1"/>
</dbReference>
<protein>
    <recommendedName>
        <fullName evidence="3">histidine kinase</fullName>
        <ecNumber evidence="3">2.7.13.3</ecNumber>
    </recommendedName>
</protein>
<dbReference type="Proteomes" id="UP001203212">
    <property type="component" value="Unassembled WGS sequence"/>
</dbReference>
<dbReference type="InterPro" id="IPR038515">
    <property type="entry name" value="CpxA_peri_sf"/>
</dbReference>
<dbReference type="SMART" id="SM00387">
    <property type="entry name" value="HATPase_c"/>
    <property type="match status" value="1"/>
</dbReference>
<dbReference type="PRINTS" id="PR00344">
    <property type="entry name" value="BCTRLSENSOR"/>
</dbReference>
<gene>
    <name evidence="17" type="ORF">L2689_12460</name>
</gene>
<dbReference type="InterPro" id="IPR050398">
    <property type="entry name" value="HssS/ArlS-like"/>
</dbReference>
<keyword evidence="18" id="KW-1185">Reference proteome</keyword>
<comment type="catalytic activity">
    <reaction evidence="1">
        <text>ATP + protein L-histidine = ADP + protein N-phospho-L-histidine.</text>
        <dbReference type="EC" id="2.7.13.3"/>
    </reaction>
</comment>
<dbReference type="CDD" id="cd00082">
    <property type="entry name" value="HisKA"/>
    <property type="match status" value="1"/>
</dbReference>
<evidence type="ECO:0000256" key="12">
    <source>
        <dbReference type="ARBA" id="ARBA00023012"/>
    </source>
</evidence>
<evidence type="ECO:0000256" key="2">
    <source>
        <dbReference type="ARBA" id="ARBA00004651"/>
    </source>
</evidence>
<organism evidence="17 18">
    <name type="scientific">Shewanella aestuarii</name>
    <dbReference type="NCBI Taxonomy" id="1028752"/>
    <lineage>
        <taxon>Bacteria</taxon>
        <taxon>Pseudomonadati</taxon>
        <taxon>Pseudomonadota</taxon>
        <taxon>Gammaproteobacteria</taxon>
        <taxon>Alteromonadales</taxon>
        <taxon>Shewanellaceae</taxon>
        <taxon>Shewanella</taxon>
    </lineage>
</organism>
<dbReference type="CDD" id="cd06225">
    <property type="entry name" value="HAMP"/>
    <property type="match status" value="1"/>
</dbReference>
<evidence type="ECO:0000259" key="16">
    <source>
        <dbReference type="PROSITE" id="PS50885"/>
    </source>
</evidence>
<keyword evidence="4" id="KW-1003">Cell membrane</keyword>
<keyword evidence="7 14" id="KW-0812">Transmembrane</keyword>
<dbReference type="Pfam" id="PF02518">
    <property type="entry name" value="HATPase_c"/>
    <property type="match status" value="1"/>
</dbReference>
<keyword evidence="13 14" id="KW-0472">Membrane</keyword>
<name>A0ABT0L2X8_9GAMM</name>
<dbReference type="EMBL" id="JAKILK010000006">
    <property type="protein sequence ID" value="MCL1118050.1"/>
    <property type="molecule type" value="Genomic_DNA"/>
</dbReference>
<keyword evidence="11 14" id="KW-1133">Transmembrane helix</keyword>
<feature type="transmembrane region" description="Helical" evidence="14">
    <location>
        <begin position="165"/>
        <end position="186"/>
    </location>
</feature>
<dbReference type="InterPro" id="IPR036890">
    <property type="entry name" value="HATPase_C_sf"/>
</dbReference>
<keyword evidence="5" id="KW-0597">Phosphoprotein</keyword>
<dbReference type="GO" id="GO:0005524">
    <property type="term" value="F:ATP binding"/>
    <property type="evidence" value="ECO:0007669"/>
    <property type="project" value="UniProtKB-KW"/>
</dbReference>
<evidence type="ECO:0000256" key="6">
    <source>
        <dbReference type="ARBA" id="ARBA00022679"/>
    </source>
</evidence>
<dbReference type="Gene3D" id="3.30.450.210">
    <property type="entry name" value="Two-component sensor protein CpxA, periplasmic domain"/>
    <property type="match status" value="1"/>
</dbReference>
<dbReference type="Gene3D" id="3.30.565.10">
    <property type="entry name" value="Histidine kinase-like ATPase, C-terminal domain"/>
    <property type="match status" value="1"/>
</dbReference>
<dbReference type="SMART" id="SM00388">
    <property type="entry name" value="HisKA"/>
    <property type="match status" value="1"/>
</dbReference>
<evidence type="ECO:0000256" key="11">
    <source>
        <dbReference type="ARBA" id="ARBA00022989"/>
    </source>
</evidence>
<dbReference type="InterPro" id="IPR005467">
    <property type="entry name" value="His_kinase_dom"/>
</dbReference>
<accession>A0ABT0L2X8</accession>
<dbReference type="InterPro" id="IPR036097">
    <property type="entry name" value="HisK_dim/P_sf"/>
</dbReference>
<evidence type="ECO:0000256" key="3">
    <source>
        <dbReference type="ARBA" id="ARBA00012438"/>
    </source>
</evidence>
<feature type="domain" description="Histidine kinase" evidence="15">
    <location>
        <begin position="247"/>
        <end position="456"/>
    </location>
</feature>
<dbReference type="SUPFAM" id="SSF158472">
    <property type="entry name" value="HAMP domain-like"/>
    <property type="match status" value="1"/>
</dbReference>
<sequence length="457" mass="51686">MRTTAPLNRLFFKLLIGFWLCSSLTIALVLMLPMLLQSHDRAPLDARLQQALHKVVEDIQLSPDILNSNRLNQLQRQYSKRDRPLRIYVTNSDGQVINSRKVPRSLRQFLLMAEDAKQPMSHQFRNELIFGPLSFSANQQTFQVYGRIPANHPRPWFLYFSENKLLTATIAILFSGLLCGLLAWHLSKPLNSLKHSANALAKGDLSHRADKSTISRSDEIGQLAQAFNSMADSIETMMQNQQRLMGDISHELRTPLTRLKLSLALARKKGQDTTELSRIEYEATQLDDLIGELLTLSRVTLNASEVRIHTELNETLSQVLDDAEFEAEQQHKLLHIAIDDHLAFEHYPKPLCRAIENVLRNAIRYANKHVSITAVLQGTQVIIEIQDDGKGIDEKELNAIFRPFYRPDDARDRDSGGWGLGLAITQAAIHIHQGSIKAVNTSPHGLLIKIVLPLNTF</sequence>
<dbReference type="RefSeq" id="WP_188841981.1">
    <property type="nucleotide sequence ID" value="NZ_BMOT01000007.1"/>
</dbReference>
<evidence type="ECO:0000256" key="8">
    <source>
        <dbReference type="ARBA" id="ARBA00022741"/>
    </source>
</evidence>
<dbReference type="SMART" id="SM00304">
    <property type="entry name" value="HAMP"/>
    <property type="match status" value="1"/>
</dbReference>
<dbReference type="PANTHER" id="PTHR45528">
    <property type="entry name" value="SENSOR HISTIDINE KINASE CPXA"/>
    <property type="match status" value="1"/>
</dbReference>
<evidence type="ECO:0000256" key="10">
    <source>
        <dbReference type="ARBA" id="ARBA00022840"/>
    </source>
</evidence>
<evidence type="ECO:0000256" key="13">
    <source>
        <dbReference type="ARBA" id="ARBA00023136"/>
    </source>
</evidence>
<keyword evidence="9" id="KW-0418">Kinase</keyword>
<dbReference type="PROSITE" id="PS50109">
    <property type="entry name" value="HIS_KIN"/>
    <property type="match status" value="1"/>
</dbReference>
<comment type="caution">
    <text evidence="17">The sequence shown here is derived from an EMBL/GenBank/DDBJ whole genome shotgun (WGS) entry which is preliminary data.</text>
</comment>
<evidence type="ECO:0000256" key="1">
    <source>
        <dbReference type="ARBA" id="ARBA00000085"/>
    </source>
</evidence>
<dbReference type="Gene3D" id="6.10.340.10">
    <property type="match status" value="1"/>
</dbReference>
<dbReference type="Pfam" id="PF00512">
    <property type="entry name" value="HisKA"/>
    <property type="match status" value="1"/>
</dbReference>
<keyword evidence="12" id="KW-0902">Two-component regulatory system</keyword>
<evidence type="ECO:0000256" key="9">
    <source>
        <dbReference type="ARBA" id="ARBA00022777"/>
    </source>
</evidence>
<dbReference type="Pfam" id="PF16527">
    <property type="entry name" value="CpxA_peri"/>
    <property type="match status" value="1"/>
</dbReference>
<dbReference type="PANTHER" id="PTHR45528:SF1">
    <property type="entry name" value="SENSOR HISTIDINE KINASE CPXA"/>
    <property type="match status" value="1"/>
</dbReference>
<dbReference type="SUPFAM" id="SSF47384">
    <property type="entry name" value="Homodimeric domain of signal transducing histidine kinase"/>
    <property type="match status" value="1"/>
</dbReference>
<dbReference type="InterPro" id="IPR003661">
    <property type="entry name" value="HisK_dim/P_dom"/>
</dbReference>
<feature type="transmembrane region" description="Helical" evidence="14">
    <location>
        <begin position="12"/>
        <end position="36"/>
    </location>
</feature>
<dbReference type="InterPro" id="IPR003594">
    <property type="entry name" value="HATPase_dom"/>
</dbReference>
<evidence type="ECO:0000256" key="7">
    <source>
        <dbReference type="ARBA" id="ARBA00022692"/>
    </source>
</evidence>
<dbReference type="InterPro" id="IPR003660">
    <property type="entry name" value="HAMP_dom"/>
</dbReference>
<dbReference type="EC" id="2.7.13.3" evidence="3"/>
<evidence type="ECO:0000256" key="14">
    <source>
        <dbReference type="SAM" id="Phobius"/>
    </source>
</evidence>
<keyword evidence="8" id="KW-0547">Nucleotide-binding</keyword>
<keyword evidence="10 17" id="KW-0067">ATP-binding</keyword>
<keyword evidence="6" id="KW-0808">Transferase</keyword>
<evidence type="ECO:0000259" key="15">
    <source>
        <dbReference type="PROSITE" id="PS50109"/>
    </source>
</evidence>
<evidence type="ECO:0000256" key="5">
    <source>
        <dbReference type="ARBA" id="ARBA00022553"/>
    </source>
</evidence>
<evidence type="ECO:0000256" key="4">
    <source>
        <dbReference type="ARBA" id="ARBA00022475"/>
    </source>
</evidence>
<dbReference type="Gene3D" id="1.10.287.130">
    <property type="match status" value="1"/>
</dbReference>
<feature type="domain" description="HAMP" evidence="16">
    <location>
        <begin position="184"/>
        <end position="239"/>
    </location>
</feature>